<dbReference type="Proteomes" id="UP000005426">
    <property type="component" value="Unassembled WGS sequence"/>
</dbReference>
<keyword evidence="2" id="KW-0560">Oxidoreductase</keyword>
<protein>
    <recommendedName>
        <fullName evidence="6">Short-chain dehydrogenase/reductase</fullName>
    </recommendedName>
</protein>
<sequence length="284" mass="30150">MALQKTCLVTGCSAGGVGAAFVEAFKNKGYHVFATARSPSKIPQPLHDAPNVTILALDVTSAESIAAALVEVQKKTSKLDVLINNAGLGLNMPGLDTSLEEAKGLFNLNFFGALAMMQAFGPLLVAAKGCVVNNSSVGGVFNFPFSSIYNASKAALIQGGETWRLEMAPLGVRVMTLVTGGIATNFFVNIQTLIFPENSYYKPIKDIIEENPEENPYGQKPDAFAQDVLQRVERGATGKQWVGGGAGVARFGLWLMPQGAIVSLSLNHGQLAFELWLIVSEITG</sequence>
<dbReference type="GO" id="GO:0006654">
    <property type="term" value="P:phosphatidic acid biosynthetic process"/>
    <property type="evidence" value="ECO:0007669"/>
    <property type="project" value="TreeGrafter"/>
</dbReference>
<comment type="caution">
    <text evidence="4">The sequence shown here is derived from an EMBL/GenBank/DDBJ whole genome shotgun (WGS) entry which is preliminary data.</text>
</comment>
<reference evidence="4 5" key="1">
    <citation type="journal article" date="2011" name="Genome Biol.">
        <title>Comparative genome sequence analysis underscores mycoparasitism as the ancestral life style of Trichoderma.</title>
        <authorList>
            <person name="Kubicek C.P."/>
            <person name="Herrera-Estrella A."/>
            <person name="Seidl-Seiboth V."/>
            <person name="Martinez D.A."/>
            <person name="Druzhinina I.S."/>
            <person name="Thon M."/>
            <person name="Zeilinger S."/>
            <person name="Casas-Flores S."/>
            <person name="Horwitz B.A."/>
            <person name="Mukherjee P.K."/>
            <person name="Mukherjee M."/>
            <person name="Kredics L."/>
            <person name="Alcaraz L.D."/>
            <person name="Aerts A."/>
            <person name="Antal Z."/>
            <person name="Atanasova L."/>
            <person name="Cervantes-Badillo M.G."/>
            <person name="Challacombe J."/>
            <person name="Chertkov O."/>
            <person name="McCluskey K."/>
            <person name="Coulpier F."/>
            <person name="Deshpande N."/>
            <person name="von Doehren H."/>
            <person name="Ebbole D.J."/>
            <person name="Esquivel-Naranjo E.U."/>
            <person name="Fekete E."/>
            <person name="Flipphi M."/>
            <person name="Glaser F."/>
            <person name="Gomez-Rodriguez E.Y."/>
            <person name="Gruber S."/>
            <person name="Han C."/>
            <person name="Henrissat B."/>
            <person name="Hermosa R."/>
            <person name="Hernandez-Onate M."/>
            <person name="Karaffa L."/>
            <person name="Kosti I."/>
            <person name="Le Crom S."/>
            <person name="Lindquist E."/>
            <person name="Lucas S."/>
            <person name="Luebeck M."/>
            <person name="Luebeck P.S."/>
            <person name="Margeot A."/>
            <person name="Metz B."/>
            <person name="Misra M."/>
            <person name="Nevalainen H."/>
            <person name="Omann M."/>
            <person name="Packer N."/>
            <person name="Perrone G."/>
            <person name="Uresti-Rivera E.E."/>
            <person name="Salamov A."/>
            <person name="Schmoll M."/>
            <person name="Seiboth B."/>
            <person name="Shapiro H."/>
            <person name="Sukno S."/>
            <person name="Tamayo-Ramos J.A."/>
            <person name="Tisch D."/>
            <person name="Wiest A."/>
            <person name="Wilkinson H.H."/>
            <person name="Zhang M."/>
            <person name="Coutinho P.M."/>
            <person name="Kenerley C.M."/>
            <person name="Monte E."/>
            <person name="Baker S.E."/>
            <person name="Grigoriev I.V."/>
        </authorList>
    </citation>
    <scope>NUCLEOTIDE SEQUENCE [LARGE SCALE GENOMIC DNA]</scope>
    <source>
        <strain evidence="5">ATCC 20476 / IMI 206040</strain>
    </source>
</reference>
<dbReference type="GO" id="GO:0004806">
    <property type="term" value="F:triacylglycerol lipase activity"/>
    <property type="evidence" value="ECO:0007669"/>
    <property type="project" value="TreeGrafter"/>
</dbReference>
<dbReference type="PRINTS" id="PR00080">
    <property type="entry name" value="SDRFAMILY"/>
</dbReference>
<dbReference type="HOGENOM" id="CLU_010194_2_9_1"/>
<dbReference type="InterPro" id="IPR036291">
    <property type="entry name" value="NAD(P)-bd_dom_sf"/>
</dbReference>
<dbReference type="AlphaFoldDB" id="G9NRP2"/>
<dbReference type="PRINTS" id="PR00081">
    <property type="entry name" value="GDHRDH"/>
</dbReference>
<dbReference type="GO" id="GO:0000140">
    <property type="term" value="F:acylglycerone-phosphate reductase (NADP+) activity"/>
    <property type="evidence" value="ECO:0007669"/>
    <property type="project" value="TreeGrafter"/>
</dbReference>
<dbReference type="Pfam" id="PF00106">
    <property type="entry name" value="adh_short"/>
    <property type="match status" value="1"/>
</dbReference>
<evidence type="ECO:0000256" key="1">
    <source>
        <dbReference type="ARBA" id="ARBA00006484"/>
    </source>
</evidence>
<evidence type="ECO:0000256" key="2">
    <source>
        <dbReference type="ARBA" id="ARBA00023002"/>
    </source>
</evidence>
<dbReference type="STRING" id="452589.G9NRP2"/>
<dbReference type="GO" id="GO:0005783">
    <property type="term" value="C:endoplasmic reticulum"/>
    <property type="evidence" value="ECO:0007669"/>
    <property type="project" value="TreeGrafter"/>
</dbReference>
<dbReference type="GO" id="GO:0005811">
    <property type="term" value="C:lipid droplet"/>
    <property type="evidence" value="ECO:0007669"/>
    <property type="project" value="TreeGrafter"/>
</dbReference>
<evidence type="ECO:0000313" key="4">
    <source>
        <dbReference type="EMBL" id="EHK46675.1"/>
    </source>
</evidence>
<dbReference type="InterPro" id="IPR002347">
    <property type="entry name" value="SDR_fam"/>
</dbReference>
<keyword evidence="5" id="KW-1185">Reference proteome</keyword>
<name>G9NRP2_HYPAI</name>
<comment type="similarity">
    <text evidence="1 3">Belongs to the short-chain dehydrogenases/reductases (SDR) family.</text>
</comment>
<dbReference type="SUPFAM" id="SSF51735">
    <property type="entry name" value="NAD(P)-binding Rossmann-fold domains"/>
    <property type="match status" value="1"/>
</dbReference>
<evidence type="ECO:0008006" key="6">
    <source>
        <dbReference type="Google" id="ProtNLM"/>
    </source>
</evidence>
<evidence type="ECO:0000256" key="3">
    <source>
        <dbReference type="RuleBase" id="RU000363"/>
    </source>
</evidence>
<proteinExistence type="inferred from homology"/>
<gene>
    <name evidence="4" type="ORF">TRIATDRAFT_195762</name>
</gene>
<dbReference type="OMA" id="FTWMINR"/>
<dbReference type="EMBL" id="ABDG02000022">
    <property type="protein sequence ID" value="EHK46675.1"/>
    <property type="molecule type" value="Genomic_DNA"/>
</dbReference>
<dbReference type="PANTHER" id="PTHR44169">
    <property type="entry name" value="NADPH-DEPENDENT 1-ACYLDIHYDROXYACETONE PHOSPHATE REDUCTASE"/>
    <property type="match status" value="1"/>
</dbReference>
<evidence type="ECO:0000313" key="5">
    <source>
        <dbReference type="Proteomes" id="UP000005426"/>
    </source>
</evidence>
<dbReference type="Gene3D" id="3.40.50.720">
    <property type="entry name" value="NAD(P)-binding Rossmann-like Domain"/>
    <property type="match status" value="1"/>
</dbReference>
<dbReference type="PANTHER" id="PTHR44169:SF6">
    <property type="entry name" value="NADPH-DEPENDENT 1-ACYLDIHYDROXYACETONE PHOSPHATE REDUCTASE"/>
    <property type="match status" value="1"/>
</dbReference>
<dbReference type="GO" id="GO:0019433">
    <property type="term" value="P:triglyceride catabolic process"/>
    <property type="evidence" value="ECO:0007669"/>
    <property type="project" value="TreeGrafter"/>
</dbReference>
<dbReference type="eggNOG" id="KOG1209">
    <property type="taxonomic scope" value="Eukaryota"/>
</dbReference>
<accession>G9NRP2</accession>
<dbReference type="OrthoDB" id="2102561at2759"/>
<organism evidence="4 5">
    <name type="scientific">Hypocrea atroviridis (strain ATCC 20476 / IMI 206040)</name>
    <name type="common">Trichoderma atroviride</name>
    <dbReference type="NCBI Taxonomy" id="452589"/>
    <lineage>
        <taxon>Eukaryota</taxon>
        <taxon>Fungi</taxon>
        <taxon>Dikarya</taxon>
        <taxon>Ascomycota</taxon>
        <taxon>Pezizomycotina</taxon>
        <taxon>Sordariomycetes</taxon>
        <taxon>Hypocreomycetidae</taxon>
        <taxon>Hypocreales</taxon>
        <taxon>Hypocreaceae</taxon>
        <taxon>Trichoderma</taxon>
    </lineage>
</organism>